<evidence type="ECO:0000313" key="2">
    <source>
        <dbReference type="Proteomes" id="UP000321118"/>
    </source>
</evidence>
<sequence>MTSACAPAGFARVIRRTPEILFPKSGQRIQPPDYTVRTRPDPDTNNVRVNVNTLGPQFEQARQADGSWWFDWSGFGLGPHTIQAEAWNAAGARTLTKPVSVVADPHTQIDPAGVTVGAPAYVNNRLEVAVTYTLPGGIVRPATFHVSHGRHLVSEYFDAADSVYQPELTTLVDSDRATFALAFGQYAQLMVQALTNQGLPLTPSNPEFELVTPSGIAFHSDANVFGQIHCFPTSRAGGITRTYGPNDYAHFKNLTRLCAYVYNPAADDVTQTAINRATASVLFLTANGWLLDRIRARYPAVAMYADVLAAATAALQADRAAKSAAAKAAAAAAKAKAVVIV</sequence>
<name>A0A510V0T5_9CELL</name>
<comment type="caution">
    <text evidence="1">The sequence shown here is derived from an EMBL/GenBank/DDBJ whole genome shotgun (WGS) entry which is preliminary data.</text>
</comment>
<accession>A0A510V0T5</accession>
<evidence type="ECO:0000313" key="1">
    <source>
        <dbReference type="EMBL" id="GEK20523.1"/>
    </source>
</evidence>
<reference evidence="1 2" key="1">
    <citation type="submission" date="2019-07" db="EMBL/GenBank/DDBJ databases">
        <title>Whole genome shotgun sequence of Cellulomonas xylanilytica NBRC 101102.</title>
        <authorList>
            <person name="Hosoyama A."/>
            <person name="Uohara A."/>
            <person name="Ohji S."/>
            <person name="Ichikawa N."/>
        </authorList>
    </citation>
    <scope>NUCLEOTIDE SEQUENCE [LARGE SCALE GENOMIC DNA]</scope>
    <source>
        <strain evidence="1 2">NBRC 101102</strain>
    </source>
</reference>
<gene>
    <name evidence="1" type="ORF">CXY01_10430</name>
</gene>
<dbReference type="EMBL" id="BJUB01000002">
    <property type="protein sequence ID" value="GEK20523.1"/>
    <property type="molecule type" value="Genomic_DNA"/>
</dbReference>
<dbReference type="Proteomes" id="UP000321118">
    <property type="component" value="Unassembled WGS sequence"/>
</dbReference>
<protein>
    <submittedName>
        <fullName evidence="1">Uncharacterized protein</fullName>
    </submittedName>
</protein>
<dbReference type="AlphaFoldDB" id="A0A510V0T5"/>
<proteinExistence type="predicted"/>
<organism evidence="1 2">
    <name type="scientific">Cellulomonas xylanilytica</name>
    <dbReference type="NCBI Taxonomy" id="233583"/>
    <lineage>
        <taxon>Bacteria</taxon>
        <taxon>Bacillati</taxon>
        <taxon>Actinomycetota</taxon>
        <taxon>Actinomycetes</taxon>
        <taxon>Micrococcales</taxon>
        <taxon>Cellulomonadaceae</taxon>
        <taxon>Cellulomonas</taxon>
    </lineage>
</organism>
<keyword evidence="2" id="KW-1185">Reference proteome</keyword>